<reference evidence="2 3" key="1">
    <citation type="submission" date="2021-03" db="EMBL/GenBank/DDBJ databases">
        <title>Human Oral Microbial Genomes.</title>
        <authorList>
            <person name="Johnston C.D."/>
            <person name="Chen T."/>
            <person name="Dewhirst F.E."/>
        </authorList>
    </citation>
    <scope>NUCLEOTIDE SEQUENCE [LARGE SCALE GENOMIC DNA]</scope>
    <source>
        <strain evidence="2 3">DSMZ 100122</strain>
    </source>
</reference>
<evidence type="ECO:0000313" key="3">
    <source>
        <dbReference type="Proteomes" id="UP000678513"/>
    </source>
</evidence>
<accession>A0ABX7Y3F8</accession>
<evidence type="ECO:0000313" key="2">
    <source>
        <dbReference type="EMBL" id="QUC07717.1"/>
    </source>
</evidence>
<dbReference type="RefSeq" id="WP_212322447.1">
    <property type="nucleotide sequence ID" value="NZ_AP024463.1"/>
</dbReference>
<feature type="transmembrane region" description="Helical" evidence="1">
    <location>
        <begin position="91"/>
        <end position="110"/>
    </location>
</feature>
<name>A0ABX7Y3F8_9ACTN</name>
<organism evidence="2 3">
    <name type="scientific">Arachnia rubra</name>
    <dbReference type="NCBI Taxonomy" id="1547448"/>
    <lineage>
        <taxon>Bacteria</taxon>
        <taxon>Bacillati</taxon>
        <taxon>Actinomycetota</taxon>
        <taxon>Actinomycetes</taxon>
        <taxon>Propionibacteriales</taxon>
        <taxon>Propionibacteriaceae</taxon>
        <taxon>Arachnia</taxon>
    </lineage>
</organism>
<dbReference type="EMBL" id="CP072384">
    <property type="protein sequence ID" value="QUC07717.1"/>
    <property type="molecule type" value="Genomic_DNA"/>
</dbReference>
<keyword evidence="1" id="KW-1133">Transmembrane helix</keyword>
<dbReference type="Proteomes" id="UP000678513">
    <property type="component" value="Chromosome"/>
</dbReference>
<proteinExistence type="predicted"/>
<feature type="transmembrane region" description="Helical" evidence="1">
    <location>
        <begin position="67"/>
        <end position="85"/>
    </location>
</feature>
<feature type="transmembrane region" description="Helical" evidence="1">
    <location>
        <begin position="6"/>
        <end position="30"/>
    </location>
</feature>
<keyword evidence="1" id="KW-0812">Transmembrane</keyword>
<keyword evidence="1" id="KW-0472">Membrane</keyword>
<keyword evidence="3" id="KW-1185">Reference proteome</keyword>
<dbReference type="Pfam" id="PF13630">
    <property type="entry name" value="SdpI"/>
    <property type="match status" value="1"/>
</dbReference>
<gene>
    <name evidence="2" type="ORF">J5A65_12430</name>
</gene>
<protein>
    <submittedName>
        <fullName evidence="2">SdpI family protein</fullName>
    </submittedName>
</protein>
<dbReference type="InterPro" id="IPR025962">
    <property type="entry name" value="SdpI/YhfL"/>
</dbReference>
<evidence type="ECO:0000256" key="1">
    <source>
        <dbReference type="SAM" id="Phobius"/>
    </source>
</evidence>
<sequence length="131" mass="13743">MLAEWIGRIVVAGGMGLSGVLLIILGRYAAEDLFDRKDLAGIRTANTLASEEAWTAAHIRASRPAKVAGVVTILAGAWLLLPVSFSTALTGLVSITMVAAAIVGYCFLVGDRAAAKVLSKSEMRDCDVKQP</sequence>